<comment type="caution">
    <text evidence="1">The sequence shown here is derived from an EMBL/GenBank/DDBJ whole genome shotgun (WGS) entry which is preliminary data.</text>
</comment>
<gene>
    <name evidence="1" type="ORF">BOTNAR_0235g00050</name>
</gene>
<sequence>MKGKSIVRLDPQVTTPLAMIYQFAHIRCLFPGHSPSIQRQSYHRCFQTRKCGGWIRCQPPTRVDTGPEKSGICNNAIQGYGIPMFEEEAEQNQDDESHYTTIGV</sequence>
<reference evidence="1 2" key="1">
    <citation type="submission" date="2017-12" db="EMBL/GenBank/DDBJ databases">
        <title>Comparative genomics of Botrytis spp.</title>
        <authorList>
            <person name="Valero-Jimenez C.A."/>
            <person name="Tapia P."/>
            <person name="Veloso J."/>
            <person name="Silva-Moreno E."/>
            <person name="Staats M."/>
            <person name="Valdes J.H."/>
            <person name="Van Kan J.A.L."/>
        </authorList>
    </citation>
    <scope>NUCLEOTIDE SEQUENCE [LARGE SCALE GENOMIC DNA]</scope>
    <source>
        <strain evidence="1 2">MUCL2120</strain>
    </source>
</reference>
<accession>A0A4Z1IGZ7</accession>
<keyword evidence="2" id="KW-1185">Reference proteome</keyword>
<evidence type="ECO:0000313" key="1">
    <source>
        <dbReference type="EMBL" id="TGO55907.1"/>
    </source>
</evidence>
<dbReference type="Proteomes" id="UP000297452">
    <property type="component" value="Unassembled WGS sequence"/>
</dbReference>
<proteinExistence type="predicted"/>
<dbReference type="EMBL" id="PQXJ01000235">
    <property type="protein sequence ID" value="TGO55907.1"/>
    <property type="molecule type" value="Genomic_DNA"/>
</dbReference>
<evidence type="ECO:0000313" key="2">
    <source>
        <dbReference type="Proteomes" id="UP000297452"/>
    </source>
</evidence>
<organism evidence="1 2">
    <name type="scientific">Botryotinia narcissicola</name>
    <dbReference type="NCBI Taxonomy" id="278944"/>
    <lineage>
        <taxon>Eukaryota</taxon>
        <taxon>Fungi</taxon>
        <taxon>Dikarya</taxon>
        <taxon>Ascomycota</taxon>
        <taxon>Pezizomycotina</taxon>
        <taxon>Leotiomycetes</taxon>
        <taxon>Helotiales</taxon>
        <taxon>Sclerotiniaceae</taxon>
        <taxon>Botryotinia</taxon>
    </lineage>
</organism>
<dbReference type="OrthoDB" id="10396769at2759"/>
<protein>
    <submittedName>
        <fullName evidence="1">Uncharacterized protein</fullName>
    </submittedName>
</protein>
<name>A0A4Z1IGZ7_9HELO</name>
<dbReference type="AlphaFoldDB" id="A0A4Z1IGZ7"/>